<dbReference type="EMBL" id="JH712207">
    <property type="protein sequence ID" value="EFO21677.1"/>
    <property type="molecule type" value="Genomic_DNA"/>
</dbReference>
<dbReference type="InParanoid" id="A0A1S0TX25"/>
<gene>
    <name evidence="1" type="ORF">LOAG_06812</name>
</gene>
<dbReference type="AlphaFoldDB" id="A0A1S0TX25"/>
<dbReference type="CTD" id="9944225"/>
<sequence>MKITKRKPNREYVSTLLGVLHILTNDTVEKRHLQSETDFRLKKFWKRPLNSSMTKFFKNGILWRCEPVYRNYATSFTEIFDIAICEYFSGFTNFIEYGSVHTYAIRELKSPEESVT</sequence>
<evidence type="ECO:0000313" key="1">
    <source>
        <dbReference type="EMBL" id="EFO21677.1"/>
    </source>
</evidence>
<dbReference type="KEGG" id="loa:LOAG_06812"/>
<name>A0A1S0TX25_LOALO</name>
<accession>A0A1S0TX25</accession>
<reference evidence="1" key="1">
    <citation type="submission" date="2012-04" db="EMBL/GenBank/DDBJ databases">
        <title>The Genome Sequence of Loa loa.</title>
        <authorList>
            <consortium name="The Broad Institute Genome Sequencing Platform"/>
            <consortium name="Broad Institute Genome Sequencing Center for Infectious Disease"/>
            <person name="Nutman T.B."/>
            <person name="Fink D.L."/>
            <person name="Russ C."/>
            <person name="Young S."/>
            <person name="Zeng Q."/>
            <person name="Gargeya S."/>
            <person name="Alvarado L."/>
            <person name="Berlin A."/>
            <person name="Chapman S.B."/>
            <person name="Chen Z."/>
            <person name="Freedman E."/>
            <person name="Gellesch M."/>
            <person name="Goldberg J."/>
            <person name="Griggs A."/>
            <person name="Gujja S."/>
            <person name="Heilman E.R."/>
            <person name="Heiman D."/>
            <person name="Howarth C."/>
            <person name="Mehta T."/>
            <person name="Neiman D."/>
            <person name="Pearson M."/>
            <person name="Roberts A."/>
            <person name="Saif S."/>
            <person name="Shea T."/>
            <person name="Shenoy N."/>
            <person name="Sisk P."/>
            <person name="Stolte C."/>
            <person name="Sykes S."/>
            <person name="White J."/>
            <person name="Yandava C."/>
            <person name="Haas B."/>
            <person name="Henn M.R."/>
            <person name="Nusbaum C."/>
            <person name="Birren B."/>
        </authorList>
    </citation>
    <scope>NUCLEOTIDE SEQUENCE [LARGE SCALE GENOMIC DNA]</scope>
</reference>
<dbReference type="GeneID" id="9944225"/>
<organism evidence="1">
    <name type="scientific">Loa loa</name>
    <name type="common">Eye worm</name>
    <name type="synonym">Filaria loa</name>
    <dbReference type="NCBI Taxonomy" id="7209"/>
    <lineage>
        <taxon>Eukaryota</taxon>
        <taxon>Metazoa</taxon>
        <taxon>Ecdysozoa</taxon>
        <taxon>Nematoda</taxon>
        <taxon>Chromadorea</taxon>
        <taxon>Rhabditida</taxon>
        <taxon>Spirurina</taxon>
        <taxon>Spiruromorpha</taxon>
        <taxon>Filarioidea</taxon>
        <taxon>Onchocercidae</taxon>
        <taxon>Loa</taxon>
    </lineage>
</organism>
<dbReference type="RefSeq" id="XP_003142396.1">
    <property type="nucleotide sequence ID" value="XM_003142348.1"/>
</dbReference>
<protein>
    <submittedName>
        <fullName evidence="1">Uncharacterized protein</fullName>
    </submittedName>
</protein>
<proteinExistence type="predicted"/>